<dbReference type="EMBL" id="BAABJR010000009">
    <property type="protein sequence ID" value="GAA5210729.1"/>
    <property type="molecule type" value="Genomic_DNA"/>
</dbReference>
<reference evidence="3" key="1">
    <citation type="journal article" date="2019" name="Int. J. Syst. Evol. Microbiol.">
        <title>The Global Catalogue of Microorganisms (GCM) 10K type strain sequencing project: providing services to taxonomists for standard genome sequencing and annotation.</title>
        <authorList>
            <consortium name="The Broad Institute Genomics Platform"/>
            <consortium name="The Broad Institute Genome Sequencing Center for Infectious Disease"/>
            <person name="Wu L."/>
            <person name="Ma J."/>
        </authorList>
    </citation>
    <scope>NUCLEOTIDE SEQUENCE [LARGE SCALE GENOMIC DNA]</scope>
    <source>
        <strain evidence="3">JCM 18306</strain>
    </source>
</reference>
<dbReference type="Pfam" id="PF05899">
    <property type="entry name" value="Cupin_3"/>
    <property type="match status" value="1"/>
</dbReference>
<dbReference type="InterPro" id="IPR008579">
    <property type="entry name" value="UGlyAH_Cupin_dom"/>
</dbReference>
<gene>
    <name evidence="2" type="ORF">GCM10023323_39510</name>
</gene>
<name>A0ABP9T8C2_9ACTN</name>
<evidence type="ECO:0000259" key="1">
    <source>
        <dbReference type="Pfam" id="PF05899"/>
    </source>
</evidence>
<feature type="domain" description="(S)-ureidoglycine aminohydrolase cupin" evidence="1">
    <location>
        <begin position="33"/>
        <end position="99"/>
    </location>
</feature>
<keyword evidence="3" id="KW-1185">Reference proteome</keyword>
<dbReference type="Proteomes" id="UP001499878">
    <property type="component" value="Unassembled WGS sequence"/>
</dbReference>
<evidence type="ECO:0000313" key="3">
    <source>
        <dbReference type="Proteomes" id="UP001499878"/>
    </source>
</evidence>
<dbReference type="InterPro" id="IPR014710">
    <property type="entry name" value="RmlC-like_jellyroll"/>
</dbReference>
<evidence type="ECO:0000313" key="2">
    <source>
        <dbReference type="EMBL" id="GAA5210729.1"/>
    </source>
</evidence>
<dbReference type="InterPro" id="IPR011051">
    <property type="entry name" value="RmlC_Cupin_sf"/>
</dbReference>
<comment type="caution">
    <text evidence="2">The sequence shown here is derived from an EMBL/GenBank/DDBJ whole genome shotgun (WGS) entry which is preliminary data.</text>
</comment>
<sequence>MRLTAQKAHLLAPEADSGALRTMSGSLTTFSADEVGLWEAGPGKDTDTEVDEVFVVLAGAGTVTFVDESTLRLCPGVAVRLYAGDRTRWNVTHRLRKLYLA</sequence>
<dbReference type="SUPFAM" id="SSF51182">
    <property type="entry name" value="RmlC-like cupins"/>
    <property type="match status" value="1"/>
</dbReference>
<dbReference type="Gene3D" id="2.60.120.10">
    <property type="entry name" value="Jelly Rolls"/>
    <property type="match status" value="1"/>
</dbReference>
<accession>A0ABP9T8C2</accession>
<organism evidence="2 3">
    <name type="scientific">Streptomyces thinghirensis</name>
    <dbReference type="NCBI Taxonomy" id="551547"/>
    <lineage>
        <taxon>Bacteria</taxon>
        <taxon>Bacillati</taxon>
        <taxon>Actinomycetota</taxon>
        <taxon>Actinomycetes</taxon>
        <taxon>Kitasatosporales</taxon>
        <taxon>Streptomycetaceae</taxon>
        <taxon>Streptomyces</taxon>
    </lineage>
</organism>
<protein>
    <submittedName>
        <fullName evidence="2">Cupin domain-containing protein</fullName>
    </submittedName>
</protein>
<proteinExistence type="predicted"/>